<protein>
    <submittedName>
        <fullName evidence="2">Uncharacterized protein</fullName>
    </submittedName>
</protein>
<feature type="compositionally biased region" description="Basic and acidic residues" evidence="1">
    <location>
        <begin position="558"/>
        <end position="577"/>
    </location>
</feature>
<feature type="compositionally biased region" description="Polar residues" evidence="1">
    <location>
        <begin position="92"/>
        <end position="110"/>
    </location>
</feature>
<keyword evidence="3" id="KW-1185">Reference proteome</keyword>
<dbReference type="OrthoDB" id="5382906at2759"/>
<feature type="region of interest" description="Disordered" evidence="1">
    <location>
        <begin position="150"/>
        <end position="212"/>
    </location>
</feature>
<dbReference type="AlphaFoldDB" id="A0A9P8IAZ2"/>
<name>A0A9P8IAZ2_9PEZI</name>
<feature type="region of interest" description="Disordered" evidence="1">
    <location>
        <begin position="92"/>
        <end position="132"/>
    </location>
</feature>
<proteinExistence type="predicted"/>
<feature type="region of interest" description="Disordered" evidence="1">
    <location>
        <begin position="492"/>
        <end position="515"/>
    </location>
</feature>
<sequence length="651" mass="72185">MGLPSGFFASLLSKHVADVLSSLVWGPFPEDEDSSQSNVEEAPRSYAAGFRMPRIASSNSSLHQTTNFTAPQPLIVSSQTATVSTREPVVVSSQSVNPLPQTASRGNGRSTVGYDGVGIRGTRRNSDERDEQMLSLEEFLAETSRATTRRIEMEEEDADRLGPSRSGRVATNAGSAEDLGVIGSGIPNTRARTTPRQWQTSPTTSSNSRRQLARHAGRLLPPPTMMRSNAESAAMANWNNFARQAGQGQGISTQIQTPLQLAVAGGPTGFFDVVRRIRDIGTLQDALLEPGIREPDLIHIEENEPRRTRLSEAQRSSRLRAFQLRLDLISSEFELLRANRIELSRLEQDAVNTLQSLSVRTQSTTSHPGSNLVTTTPSPTPALLQMSQIEQAARIRRDLERIDEETRNLRHAILPEHPLTLPTNNSPRIHSDIERLVPRSTSPPRIDFDGLDRTAQPSTTQFQRQVLNSWLSPHPSEVSDRQIDRRGESTVQLPTDTLDSMAPGASSENQAPEPDPVLSLREAWAQLDQPGLTEMEQLQLQVNIQRLISHRARRLLDQHTRDTDNGPRNAIDARLDASSRASPDANVNDSSQYRTRSNNTNTHEPVPPSTVTESLPTGETREIVRHLRRQSSHANPQREVLGSFYRQFQRA</sequence>
<feature type="region of interest" description="Disordered" evidence="1">
    <location>
        <begin position="558"/>
        <end position="618"/>
    </location>
</feature>
<feature type="compositionally biased region" description="Polar residues" evidence="1">
    <location>
        <begin position="579"/>
        <end position="617"/>
    </location>
</feature>
<dbReference type="Proteomes" id="UP000698800">
    <property type="component" value="Unassembled WGS sequence"/>
</dbReference>
<reference evidence="2" key="1">
    <citation type="submission" date="2021-03" db="EMBL/GenBank/DDBJ databases">
        <title>Comparative genomics and phylogenomic investigation of the class Geoglossomycetes provide insights into ecological specialization and systematics.</title>
        <authorList>
            <person name="Melie T."/>
            <person name="Pirro S."/>
            <person name="Miller A.N."/>
            <person name="Quandt A."/>
        </authorList>
    </citation>
    <scope>NUCLEOTIDE SEQUENCE</scope>
    <source>
        <strain evidence="2">GBOQ0MN5Z8</strain>
    </source>
</reference>
<organism evidence="2 3">
    <name type="scientific">Glutinoglossum americanum</name>
    <dbReference type="NCBI Taxonomy" id="1670608"/>
    <lineage>
        <taxon>Eukaryota</taxon>
        <taxon>Fungi</taxon>
        <taxon>Dikarya</taxon>
        <taxon>Ascomycota</taxon>
        <taxon>Pezizomycotina</taxon>
        <taxon>Geoglossomycetes</taxon>
        <taxon>Geoglossales</taxon>
        <taxon>Geoglossaceae</taxon>
        <taxon>Glutinoglossum</taxon>
    </lineage>
</organism>
<dbReference type="EMBL" id="JAGHQL010000001">
    <property type="protein sequence ID" value="KAH0547791.1"/>
    <property type="molecule type" value="Genomic_DNA"/>
</dbReference>
<gene>
    <name evidence="2" type="ORF">FGG08_000048</name>
</gene>
<evidence type="ECO:0000256" key="1">
    <source>
        <dbReference type="SAM" id="MobiDB-lite"/>
    </source>
</evidence>
<evidence type="ECO:0000313" key="2">
    <source>
        <dbReference type="EMBL" id="KAH0547791.1"/>
    </source>
</evidence>
<accession>A0A9P8IAZ2</accession>
<feature type="region of interest" description="Disordered" evidence="1">
    <location>
        <begin position="435"/>
        <end position="459"/>
    </location>
</feature>
<feature type="compositionally biased region" description="Polar residues" evidence="1">
    <location>
        <begin position="186"/>
        <end position="210"/>
    </location>
</feature>
<comment type="caution">
    <text evidence="2">The sequence shown here is derived from an EMBL/GenBank/DDBJ whole genome shotgun (WGS) entry which is preliminary data.</text>
</comment>
<evidence type="ECO:0000313" key="3">
    <source>
        <dbReference type="Proteomes" id="UP000698800"/>
    </source>
</evidence>